<dbReference type="AlphaFoldDB" id="A0A2P8FRI2"/>
<comment type="caution">
    <text evidence="2">The sequence shown here is derived from an EMBL/GenBank/DDBJ whole genome shotgun (WGS) entry which is preliminary data.</text>
</comment>
<dbReference type="InterPro" id="IPR000182">
    <property type="entry name" value="GNAT_dom"/>
</dbReference>
<organism evidence="2 3">
    <name type="scientific">Dyadobacter jiangsuensis</name>
    <dbReference type="NCBI Taxonomy" id="1591085"/>
    <lineage>
        <taxon>Bacteria</taxon>
        <taxon>Pseudomonadati</taxon>
        <taxon>Bacteroidota</taxon>
        <taxon>Cytophagia</taxon>
        <taxon>Cytophagales</taxon>
        <taxon>Spirosomataceae</taxon>
        <taxon>Dyadobacter</taxon>
    </lineage>
</organism>
<proteinExistence type="predicted"/>
<name>A0A2P8FRI2_9BACT</name>
<dbReference type="CDD" id="cd04301">
    <property type="entry name" value="NAT_SF"/>
    <property type="match status" value="1"/>
</dbReference>
<keyword evidence="2" id="KW-0808">Transferase</keyword>
<protein>
    <submittedName>
        <fullName evidence="2">Acetyltransferase (GNAT) family protein</fullName>
    </submittedName>
</protein>
<dbReference type="GO" id="GO:0016747">
    <property type="term" value="F:acyltransferase activity, transferring groups other than amino-acyl groups"/>
    <property type="evidence" value="ECO:0007669"/>
    <property type="project" value="InterPro"/>
</dbReference>
<dbReference type="SUPFAM" id="SSF55729">
    <property type="entry name" value="Acyl-CoA N-acyltransferases (Nat)"/>
    <property type="match status" value="1"/>
</dbReference>
<dbReference type="PROSITE" id="PS51186">
    <property type="entry name" value="GNAT"/>
    <property type="match status" value="1"/>
</dbReference>
<dbReference type="Gene3D" id="3.40.630.30">
    <property type="match status" value="1"/>
</dbReference>
<dbReference type="EMBL" id="PYAS01000014">
    <property type="protein sequence ID" value="PSL24340.1"/>
    <property type="molecule type" value="Genomic_DNA"/>
</dbReference>
<dbReference type="InterPro" id="IPR016181">
    <property type="entry name" value="Acyl_CoA_acyltransferase"/>
</dbReference>
<keyword evidence="3" id="KW-1185">Reference proteome</keyword>
<dbReference type="Pfam" id="PF00583">
    <property type="entry name" value="Acetyltransf_1"/>
    <property type="match status" value="1"/>
</dbReference>
<reference evidence="2 3" key="1">
    <citation type="submission" date="2018-03" db="EMBL/GenBank/DDBJ databases">
        <title>Genomic Encyclopedia of Archaeal and Bacterial Type Strains, Phase II (KMG-II): from individual species to whole genera.</title>
        <authorList>
            <person name="Goeker M."/>
        </authorList>
    </citation>
    <scope>NUCLEOTIDE SEQUENCE [LARGE SCALE GENOMIC DNA]</scope>
    <source>
        <strain evidence="2 3">DSM 29057</strain>
    </source>
</reference>
<evidence type="ECO:0000313" key="3">
    <source>
        <dbReference type="Proteomes" id="UP000241964"/>
    </source>
</evidence>
<feature type="domain" description="N-acetyltransferase" evidence="1">
    <location>
        <begin position="1"/>
        <end position="143"/>
    </location>
</feature>
<evidence type="ECO:0000313" key="2">
    <source>
        <dbReference type="EMBL" id="PSL24340.1"/>
    </source>
</evidence>
<gene>
    <name evidence="2" type="ORF">CLV60_114167</name>
</gene>
<dbReference type="Proteomes" id="UP000241964">
    <property type="component" value="Unassembled WGS sequence"/>
</dbReference>
<sequence length="267" mass="30131">MICQEFTEDDIAFLPALEPEGWGDIRPRFQFFLKSDCCKPIKIVEDGRPVAVGTSIFHGDTVWLACIITHGEYRNRGLGSAITRHLIGSADRNRYPTIYLDATEFGYPVYLKQGFEVECQYAHLRREDNASELKASPHIRPFTEDFREAAYAIDRMVSGEDRRGVMAGFLADAFVYVDSNEVLQGVYLPSWSDGPIVAKNDTAGFALMQLRAASTPFAILPMGNTAGLKFLQEHDFHLRKTSRRMILGPKRVWHPEHLYNRISGALG</sequence>
<dbReference type="OrthoDB" id="1096234at2"/>
<accession>A0A2P8FRI2</accession>
<evidence type="ECO:0000259" key="1">
    <source>
        <dbReference type="PROSITE" id="PS51186"/>
    </source>
</evidence>
<dbReference type="Gene3D" id="3.40.630.90">
    <property type="match status" value="1"/>
</dbReference>
<dbReference type="RefSeq" id="WP_106598315.1">
    <property type="nucleotide sequence ID" value="NZ_PYAS01000014.1"/>
</dbReference>